<keyword evidence="11" id="KW-1185">Reference proteome</keyword>
<dbReference type="Pfam" id="PF03989">
    <property type="entry name" value="DNA_gyraseA_C"/>
    <property type="match status" value="4"/>
</dbReference>
<accession>A0A120JTM0</accession>
<dbReference type="GO" id="GO:0009330">
    <property type="term" value="C:DNA topoisomerase type II (double strand cut, ATP-hydrolyzing) complex"/>
    <property type="evidence" value="ECO:0007669"/>
    <property type="project" value="TreeGrafter"/>
</dbReference>
<dbReference type="SUPFAM" id="SSF56719">
    <property type="entry name" value="Type II DNA topoisomerase"/>
    <property type="match status" value="1"/>
</dbReference>
<evidence type="ECO:0000256" key="5">
    <source>
        <dbReference type="ARBA" id="ARBA00023125"/>
    </source>
</evidence>
<evidence type="ECO:0000313" key="11">
    <source>
        <dbReference type="Proteomes" id="UP000063781"/>
    </source>
</evidence>
<dbReference type="SMART" id="SM00434">
    <property type="entry name" value="TOP4c"/>
    <property type="match status" value="1"/>
</dbReference>
<keyword evidence="4 8" id="KW-0799">Topoisomerase</keyword>
<evidence type="ECO:0000256" key="6">
    <source>
        <dbReference type="ARBA" id="ARBA00023136"/>
    </source>
</evidence>
<keyword evidence="7 8" id="KW-0413">Isomerase</keyword>
<dbReference type="PROSITE" id="PS52040">
    <property type="entry name" value="TOPO_IIA"/>
    <property type="match status" value="1"/>
</dbReference>
<evidence type="ECO:0000256" key="7">
    <source>
        <dbReference type="ARBA" id="ARBA00023235"/>
    </source>
</evidence>
<dbReference type="AlphaFoldDB" id="A0A120JTM0"/>
<dbReference type="NCBIfam" id="TIGR01061">
    <property type="entry name" value="parC_Gpos"/>
    <property type="match status" value="1"/>
</dbReference>
<evidence type="ECO:0000256" key="8">
    <source>
        <dbReference type="PROSITE-ProRule" id="PRU01384"/>
    </source>
</evidence>
<evidence type="ECO:0000256" key="4">
    <source>
        <dbReference type="ARBA" id="ARBA00023029"/>
    </source>
</evidence>
<dbReference type="GO" id="GO:0005737">
    <property type="term" value="C:cytoplasm"/>
    <property type="evidence" value="ECO:0007669"/>
    <property type="project" value="TreeGrafter"/>
</dbReference>
<keyword evidence="5 8" id="KW-0238">DNA-binding</keyword>
<name>A0A120JTM0_9FIRM</name>
<keyword evidence="3" id="KW-1003">Cell membrane</keyword>
<proteinExistence type="predicted"/>
<evidence type="ECO:0000256" key="2">
    <source>
        <dbReference type="ARBA" id="ARBA00012895"/>
    </source>
</evidence>
<dbReference type="InterPro" id="IPR006691">
    <property type="entry name" value="GyrA/parC_rep"/>
</dbReference>
<dbReference type="GO" id="GO:0034335">
    <property type="term" value="F:DNA negative supercoiling activity"/>
    <property type="evidence" value="ECO:0007669"/>
    <property type="project" value="UniProtKB-ARBA"/>
</dbReference>
<dbReference type="GO" id="GO:0005524">
    <property type="term" value="F:ATP binding"/>
    <property type="evidence" value="ECO:0007669"/>
    <property type="project" value="InterPro"/>
</dbReference>
<dbReference type="InterPro" id="IPR013757">
    <property type="entry name" value="Topo_IIA_A_a_sf"/>
</dbReference>
<dbReference type="EMBL" id="CP013213">
    <property type="protein sequence ID" value="AMC93288.1"/>
    <property type="molecule type" value="Genomic_DNA"/>
</dbReference>
<dbReference type="Proteomes" id="UP000063781">
    <property type="component" value="Chromosome"/>
</dbReference>
<sequence>MSHDILKMPLEDVVGDRFGRYSKYIIQERALPDVRDGLKPVQRRILYAMHTEKNTHDKGYRKSAKTVGLVIGNYHPHGDSSVYDAMVRLSQPWKMNMPLVDMQGNNGSIDDDPAAAMRYTEARLSKLSSKLLENIGEEVVPFVLNFDDTTQEPVVLPARYPNLLVNGATGIAAGYATNIPPFNLGEILDATTYLLQNDEASIEELMTFIKGPDFPTGGIVQGEQGIKDILNTGRGRVVVRAKTEIIRKKTLAQIVVTELPYEVIKSNVVRKIDELRYAKASEGLGDVMDVRDESDRNGLRIVIDCRPDSDVESILNLFFKHTELQVYYNANMVSIINKRPQLTGVIPMLKAYIEFRKEVVLNRSRYRYEQKEKRLHIIEGLIKATSILDEIIRIIRASKNRADSRDNIMNEFGFSHAQASAIVDLQLYRLSSTDVVALRDEFAKLANELEELNLIINNDSMLSLLVRRELLEIKDEFSIERKTRIEAKVSELEIDHMSLISNEDVMITVSHLGYIKKVSMRSYNSSQTDVISLSDSDYPIVSAQVQTLDQLVFITSKGRYGYILVHELEESKWRDIGPHMNKYMRMDSDERIVSAFTVKDFNTNMFVVTVSSNGMIKKSGVPDLEVKRSGKLYDIMKLDKGADLVGAYISNEDDHLLMVSNDGQIMRLDLTEINPIGLKGKGVIGMKLRKGDAVKSAAILHDESEAVVRTHRCYFKRIKAADIPVMNRATLGVLVARKVKTNPHYVTDIVVGNIYDTITIYHEKVDFIEIKSVPIMDFDASYSQVTKLENLEIVRKCIDVPLVEHHTTHARHVDEPLKLDL</sequence>
<dbReference type="Gene3D" id="3.30.1360.40">
    <property type="match status" value="1"/>
</dbReference>
<reference evidence="10 11" key="1">
    <citation type="submission" date="2015-10" db="EMBL/GenBank/DDBJ databases">
        <title>Erysipelothrix larvae sp. LV19 isolated from the larval gut of the rhinoceros beetle, Trypoxylus dichotomus.</title>
        <authorList>
            <person name="Lim S."/>
            <person name="Kim B.-C."/>
        </authorList>
    </citation>
    <scope>NUCLEOTIDE SEQUENCE [LARGE SCALE GENOMIC DNA]</scope>
    <source>
        <strain evidence="10 11">LV19</strain>
    </source>
</reference>
<dbReference type="InterPro" id="IPR013760">
    <property type="entry name" value="Topo_IIA-like_dom_sf"/>
</dbReference>
<dbReference type="FunFam" id="1.10.268.10:FF:000001">
    <property type="entry name" value="DNA gyrase subunit A"/>
    <property type="match status" value="1"/>
</dbReference>
<dbReference type="Pfam" id="PF00521">
    <property type="entry name" value="DNA_topoisoIV"/>
    <property type="match status" value="1"/>
</dbReference>
<dbReference type="KEGG" id="erl:AOC36_04660"/>
<feature type="domain" description="Topo IIA-type catalytic" evidence="9">
    <location>
        <begin position="31"/>
        <end position="497"/>
    </location>
</feature>
<feature type="active site" description="O-(5'-phospho-DNA)-tyrosine intermediate" evidence="8">
    <location>
        <position position="119"/>
    </location>
</feature>
<keyword evidence="6" id="KW-0472">Membrane</keyword>
<dbReference type="GO" id="GO:0003677">
    <property type="term" value="F:DNA binding"/>
    <property type="evidence" value="ECO:0007669"/>
    <property type="project" value="UniProtKB-UniRule"/>
</dbReference>
<dbReference type="CDD" id="cd00187">
    <property type="entry name" value="TOP4c"/>
    <property type="match status" value="1"/>
</dbReference>
<dbReference type="EC" id="5.6.2.2" evidence="2"/>
<dbReference type="InterPro" id="IPR035516">
    <property type="entry name" value="Gyrase/topoIV_suA_C"/>
</dbReference>
<gene>
    <name evidence="10" type="ORF">AOC36_04660</name>
</gene>
<evidence type="ECO:0000256" key="3">
    <source>
        <dbReference type="ARBA" id="ARBA00022475"/>
    </source>
</evidence>
<dbReference type="STRING" id="1514105.AOC36_04660"/>
<dbReference type="InterPro" id="IPR002205">
    <property type="entry name" value="Topo_IIA_dom_A"/>
</dbReference>
<dbReference type="Gene3D" id="3.90.199.10">
    <property type="entry name" value="Topoisomerase II, domain 5"/>
    <property type="match status" value="1"/>
</dbReference>
<dbReference type="PANTHER" id="PTHR43493">
    <property type="entry name" value="DNA GYRASE/TOPOISOMERASE SUBUNIT A"/>
    <property type="match status" value="1"/>
</dbReference>
<dbReference type="InterPro" id="IPR013758">
    <property type="entry name" value="Topo_IIA_A/C_ab"/>
</dbReference>
<evidence type="ECO:0000259" key="9">
    <source>
        <dbReference type="PROSITE" id="PS52040"/>
    </source>
</evidence>
<dbReference type="GO" id="GO:0006265">
    <property type="term" value="P:DNA topological change"/>
    <property type="evidence" value="ECO:0007669"/>
    <property type="project" value="UniProtKB-UniRule"/>
</dbReference>
<evidence type="ECO:0000256" key="1">
    <source>
        <dbReference type="ARBA" id="ARBA00000185"/>
    </source>
</evidence>
<protein>
    <recommendedName>
        <fullName evidence="2">DNA topoisomerase (ATP-hydrolyzing)</fullName>
        <ecNumber evidence="2">5.6.2.2</ecNumber>
    </recommendedName>
</protein>
<dbReference type="RefSeq" id="WP_067631908.1">
    <property type="nucleotide sequence ID" value="NZ_CP013213.1"/>
</dbReference>
<dbReference type="NCBIfam" id="NF004044">
    <property type="entry name" value="PRK05561.1"/>
    <property type="match status" value="1"/>
</dbReference>
<dbReference type="Gene3D" id="2.120.10.90">
    <property type="entry name" value="DNA gyrase/topoisomerase IV, subunit A, C-terminal"/>
    <property type="match status" value="1"/>
</dbReference>
<dbReference type="PANTHER" id="PTHR43493:SF9">
    <property type="entry name" value="DNA TOPOISOMERASE 4 SUBUNIT A"/>
    <property type="match status" value="1"/>
</dbReference>
<dbReference type="Gene3D" id="1.10.268.10">
    <property type="entry name" value="Topoisomerase, domain 3"/>
    <property type="match status" value="1"/>
</dbReference>
<dbReference type="OrthoDB" id="9806486at2"/>
<comment type="catalytic activity">
    <reaction evidence="1 8">
        <text>ATP-dependent breakage, passage and rejoining of double-stranded DNA.</text>
        <dbReference type="EC" id="5.6.2.2"/>
    </reaction>
</comment>
<dbReference type="SUPFAM" id="SSF101904">
    <property type="entry name" value="GyrA/ParC C-terminal domain-like"/>
    <property type="match status" value="1"/>
</dbReference>
<dbReference type="GO" id="GO:0005694">
    <property type="term" value="C:chromosome"/>
    <property type="evidence" value="ECO:0007669"/>
    <property type="project" value="InterPro"/>
</dbReference>
<evidence type="ECO:0000313" key="10">
    <source>
        <dbReference type="EMBL" id="AMC93288.1"/>
    </source>
</evidence>
<dbReference type="InterPro" id="IPR050220">
    <property type="entry name" value="Type_II_DNA_Topoisomerases"/>
</dbReference>
<organism evidence="10 11">
    <name type="scientific">Erysipelothrix larvae</name>
    <dbReference type="NCBI Taxonomy" id="1514105"/>
    <lineage>
        <taxon>Bacteria</taxon>
        <taxon>Bacillati</taxon>
        <taxon>Bacillota</taxon>
        <taxon>Erysipelotrichia</taxon>
        <taxon>Erysipelotrichales</taxon>
        <taxon>Erysipelotrichaceae</taxon>
        <taxon>Erysipelothrix</taxon>
    </lineage>
</organism>
<dbReference type="InterPro" id="IPR005741">
    <property type="entry name" value="TopoIV_A_Gpos"/>
</dbReference>